<evidence type="ECO:0000313" key="3">
    <source>
        <dbReference type="Proteomes" id="UP001286456"/>
    </source>
</evidence>
<evidence type="ECO:0008006" key="4">
    <source>
        <dbReference type="Google" id="ProtNLM"/>
    </source>
</evidence>
<dbReference type="AlphaFoldDB" id="A0AAE0I8F3"/>
<dbReference type="PANTHER" id="PTHR38703">
    <property type="entry name" value="CHROMOSOME 8, WHOLE GENOME SHOTGUN SEQUENCE"/>
    <property type="match status" value="1"/>
</dbReference>
<organism evidence="2 3">
    <name type="scientific">Cercophora scortea</name>
    <dbReference type="NCBI Taxonomy" id="314031"/>
    <lineage>
        <taxon>Eukaryota</taxon>
        <taxon>Fungi</taxon>
        <taxon>Dikarya</taxon>
        <taxon>Ascomycota</taxon>
        <taxon>Pezizomycotina</taxon>
        <taxon>Sordariomycetes</taxon>
        <taxon>Sordariomycetidae</taxon>
        <taxon>Sordariales</taxon>
        <taxon>Lasiosphaeriaceae</taxon>
        <taxon>Cercophora</taxon>
    </lineage>
</organism>
<reference evidence="2" key="1">
    <citation type="journal article" date="2023" name="Mol. Phylogenet. Evol.">
        <title>Genome-scale phylogeny and comparative genomics of the fungal order Sordariales.</title>
        <authorList>
            <person name="Hensen N."/>
            <person name="Bonometti L."/>
            <person name="Westerberg I."/>
            <person name="Brannstrom I.O."/>
            <person name="Guillou S."/>
            <person name="Cros-Aarteil S."/>
            <person name="Calhoun S."/>
            <person name="Haridas S."/>
            <person name="Kuo A."/>
            <person name="Mondo S."/>
            <person name="Pangilinan J."/>
            <person name="Riley R."/>
            <person name="LaButti K."/>
            <person name="Andreopoulos B."/>
            <person name="Lipzen A."/>
            <person name="Chen C."/>
            <person name="Yan M."/>
            <person name="Daum C."/>
            <person name="Ng V."/>
            <person name="Clum A."/>
            <person name="Steindorff A."/>
            <person name="Ohm R.A."/>
            <person name="Martin F."/>
            <person name="Silar P."/>
            <person name="Natvig D.O."/>
            <person name="Lalanne C."/>
            <person name="Gautier V."/>
            <person name="Ament-Velasquez S.L."/>
            <person name="Kruys A."/>
            <person name="Hutchinson M.I."/>
            <person name="Powell A.J."/>
            <person name="Barry K."/>
            <person name="Miller A.N."/>
            <person name="Grigoriev I.V."/>
            <person name="Debuchy R."/>
            <person name="Gladieux P."/>
            <person name="Hiltunen Thoren M."/>
            <person name="Johannesson H."/>
        </authorList>
    </citation>
    <scope>NUCLEOTIDE SEQUENCE</scope>
    <source>
        <strain evidence="2">SMH4131-1</strain>
    </source>
</reference>
<reference evidence="2" key="2">
    <citation type="submission" date="2023-06" db="EMBL/GenBank/DDBJ databases">
        <authorList>
            <consortium name="Lawrence Berkeley National Laboratory"/>
            <person name="Haridas S."/>
            <person name="Hensen N."/>
            <person name="Bonometti L."/>
            <person name="Westerberg I."/>
            <person name="Brannstrom I.O."/>
            <person name="Guillou S."/>
            <person name="Cros-Aarteil S."/>
            <person name="Calhoun S."/>
            <person name="Kuo A."/>
            <person name="Mondo S."/>
            <person name="Pangilinan J."/>
            <person name="Riley R."/>
            <person name="Labutti K."/>
            <person name="Andreopoulos B."/>
            <person name="Lipzen A."/>
            <person name="Chen C."/>
            <person name="Yanf M."/>
            <person name="Daum C."/>
            <person name="Ng V."/>
            <person name="Clum A."/>
            <person name="Steindorff A."/>
            <person name="Ohm R."/>
            <person name="Martin F."/>
            <person name="Silar P."/>
            <person name="Natvig D."/>
            <person name="Lalanne C."/>
            <person name="Gautier V."/>
            <person name="Ament-Velasquez S.L."/>
            <person name="Kruys A."/>
            <person name="Hutchinson M.I."/>
            <person name="Powell A.J."/>
            <person name="Barry K."/>
            <person name="Miller A.N."/>
            <person name="Grigoriev I.V."/>
            <person name="Debuchy R."/>
            <person name="Gladieux P."/>
            <person name="Thoren M.H."/>
            <person name="Johannesson H."/>
        </authorList>
    </citation>
    <scope>NUCLEOTIDE SEQUENCE</scope>
    <source>
        <strain evidence="2">SMH4131-1</strain>
    </source>
</reference>
<comment type="caution">
    <text evidence="2">The sequence shown here is derived from an EMBL/GenBank/DDBJ whole genome shotgun (WGS) entry which is preliminary data.</text>
</comment>
<proteinExistence type="predicted"/>
<feature type="region of interest" description="Disordered" evidence="1">
    <location>
        <begin position="209"/>
        <end position="275"/>
    </location>
</feature>
<feature type="compositionally biased region" description="Basic and acidic residues" evidence="1">
    <location>
        <begin position="1"/>
        <end position="23"/>
    </location>
</feature>
<feature type="compositionally biased region" description="Low complexity" evidence="1">
    <location>
        <begin position="223"/>
        <end position="237"/>
    </location>
</feature>
<evidence type="ECO:0000313" key="2">
    <source>
        <dbReference type="EMBL" id="KAK3319611.1"/>
    </source>
</evidence>
<feature type="region of interest" description="Disordered" evidence="1">
    <location>
        <begin position="1"/>
        <end position="39"/>
    </location>
</feature>
<protein>
    <recommendedName>
        <fullName evidence="4">Allergen</fullName>
    </recommendedName>
</protein>
<sequence length="275" mass="30333">MAEKAKQVLRDVEGKAGQHDTTVHEQVAPSIKHETVKPTRHEEVKTAIDKEVHQDHYHQTVQPVFDKEVLPEQHSHRVAGVERREFDNRDVEGTKRAVAEERGKLRDQRTVNETTHTESRAPILQGENVHHHIHETVQPVLHKETIQPEVVHTTVPIHEVHHEAAQHHATSTLPPVNLSEYKSQGGVLGGGRERTDAFEGCVEGTHREGCGHNISQKGPVTRSAAAGGVSGMSSSSATHQPQGISTETHKKKPSLMDKLNPMTDADGDGKKGFMS</sequence>
<dbReference type="EMBL" id="JAUEPO010000006">
    <property type="protein sequence ID" value="KAK3319611.1"/>
    <property type="molecule type" value="Genomic_DNA"/>
</dbReference>
<accession>A0AAE0I8F3</accession>
<keyword evidence="3" id="KW-1185">Reference proteome</keyword>
<dbReference type="PANTHER" id="PTHR38703:SF1">
    <property type="entry name" value="ALLERGEN"/>
    <property type="match status" value="1"/>
</dbReference>
<evidence type="ECO:0000256" key="1">
    <source>
        <dbReference type="SAM" id="MobiDB-lite"/>
    </source>
</evidence>
<dbReference type="Proteomes" id="UP001286456">
    <property type="component" value="Unassembled WGS sequence"/>
</dbReference>
<gene>
    <name evidence="2" type="ORF">B0T19DRAFT_404181</name>
</gene>
<name>A0AAE0I8F3_9PEZI</name>